<protein>
    <recommendedName>
        <fullName evidence="4">FAD-binding domain-containing protein</fullName>
    </recommendedName>
</protein>
<dbReference type="PANTHER" id="PTHR45934">
    <property type="entry name" value="FAD/NAD(P)-BINDING OXIDOREDUCTASE FAMILY PROTEIN"/>
    <property type="match status" value="1"/>
</dbReference>
<accession>A0A9Q0L550</accession>
<dbReference type="AlphaFoldDB" id="A0A9Q0L550"/>
<evidence type="ECO:0000313" key="5">
    <source>
        <dbReference type="EMBL" id="KAJ4982029.1"/>
    </source>
</evidence>
<feature type="domain" description="FAD-binding" evidence="4">
    <location>
        <begin position="9"/>
        <end position="325"/>
    </location>
</feature>
<dbReference type="Proteomes" id="UP001141806">
    <property type="component" value="Unassembled WGS sequence"/>
</dbReference>
<evidence type="ECO:0000256" key="3">
    <source>
        <dbReference type="ARBA" id="ARBA00024018"/>
    </source>
</evidence>
<dbReference type="InterPro" id="IPR044560">
    <property type="entry name" value="MOase"/>
</dbReference>
<comment type="similarity">
    <text evidence="3">Belongs to the 3-hydroxybenzoate 6-hydroxylase family.</text>
</comment>
<name>A0A9Q0L550_9MAGN</name>
<dbReference type="Gene3D" id="3.50.50.60">
    <property type="entry name" value="FAD/NAD(P)-binding domain"/>
    <property type="match status" value="1"/>
</dbReference>
<dbReference type="EMBL" id="JAMYWD010000001">
    <property type="protein sequence ID" value="KAJ4982029.1"/>
    <property type="molecule type" value="Genomic_DNA"/>
</dbReference>
<dbReference type="Pfam" id="PF01494">
    <property type="entry name" value="FAD_binding_3"/>
    <property type="match status" value="1"/>
</dbReference>
<keyword evidence="1" id="KW-0560">Oxidoreductase</keyword>
<dbReference type="GO" id="GO:0071949">
    <property type="term" value="F:FAD binding"/>
    <property type="evidence" value="ECO:0007669"/>
    <property type="project" value="InterPro"/>
</dbReference>
<evidence type="ECO:0000259" key="4">
    <source>
        <dbReference type="Pfam" id="PF01494"/>
    </source>
</evidence>
<evidence type="ECO:0000313" key="6">
    <source>
        <dbReference type="Proteomes" id="UP001141806"/>
    </source>
</evidence>
<dbReference type="InterPro" id="IPR036188">
    <property type="entry name" value="FAD/NAD-bd_sf"/>
</dbReference>
<dbReference type="OrthoDB" id="655030at2759"/>
<dbReference type="GO" id="GO:0004497">
    <property type="term" value="F:monooxygenase activity"/>
    <property type="evidence" value="ECO:0007669"/>
    <property type="project" value="UniProtKB-KW"/>
</dbReference>
<reference evidence="5" key="1">
    <citation type="journal article" date="2023" name="Plant J.">
        <title>The genome of the king protea, Protea cynaroides.</title>
        <authorList>
            <person name="Chang J."/>
            <person name="Duong T.A."/>
            <person name="Schoeman C."/>
            <person name="Ma X."/>
            <person name="Roodt D."/>
            <person name="Barker N."/>
            <person name="Li Z."/>
            <person name="Van de Peer Y."/>
            <person name="Mizrachi E."/>
        </authorList>
    </citation>
    <scope>NUCLEOTIDE SEQUENCE</scope>
    <source>
        <tissue evidence="5">Young leaves</tissue>
    </source>
</reference>
<keyword evidence="2" id="KW-0503">Monooxygenase</keyword>
<comment type="caution">
    <text evidence="5">The sequence shown here is derived from an EMBL/GenBank/DDBJ whole genome shotgun (WGS) entry which is preliminary data.</text>
</comment>
<organism evidence="5 6">
    <name type="scientific">Protea cynaroides</name>
    <dbReference type="NCBI Taxonomy" id="273540"/>
    <lineage>
        <taxon>Eukaryota</taxon>
        <taxon>Viridiplantae</taxon>
        <taxon>Streptophyta</taxon>
        <taxon>Embryophyta</taxon>
        <taxon>Tracheophyta</taxon>
        <taxon>Spermatophyta</taxon>
        <taxon>Magnoliopsida</taxon>
        <taxon>Proteales</taxon>
        <taxon>Proteaceae</taxon>
        <taxon>Protea</taxon>
    </lineage>
</organism>
<sequence length="413" mass="45166">MGTEIVENIVIVGAGIAGLTTALGLHRMGLRSVVLESSDSLRVTGFALVTWPNAWRALDAVGIGDSLREQHVQLDGLVAASSISGLVTSRKAFMKHEGNEVRCVKRKTLLETLEKNLPPGTIRFTSKVVSIEEAGNLKLLHLADGSILKTKALIGCDGVNSVVAKWLGLEKPVFSGRWAIRGCVEYLSGHGLEPSFLLFSGNGFRSGLLSCDEKFVYWFFTYSTPSFQHKDIQENPAMMKQFVLSNIGKVPEALVNAIESTDLGSIVASPLKFRKPWNVLWGEISKGNVCVAGDALHPMTPDIGQGGCSALEDGVVLARCLAGALLNDSRRKSSLKVQEDDDEYNRIKKGLEKYAKERRWRSFELISTAYVVGLIQQSDGKVITFLREKMISSFLTGLQMKRVAYDCGKLNIS</sequence>
<gene>
    <name evidence="5" type="ORF">NE237_032866</name>
</gene>
<dbReference type="PRINTS" id="PR00420">
    <property type="entry name" value="RNGMNOXGNASE"/>
</dbReference>
<dbReference type="PANTHER" id="PTHR45934:SF28">
    <property type="entry name" value="OS03G0153100 PROTEIN"/>
    <property type="match status" value="1"/>
</dbReference>
<proteinExistence type="inferred from homology"/>
<dbReference type="SUPFAM" id="SSF51905">
    <property type="entry name" value="FAD/NAD(P)-binding domain"/>
    <property type="match status" value="1"/>
</dbReference>
<evidence type="ECO:0000256" key="1">
    <source>
        <dbReference type="ARBA" id="ARBA00023002"/>
    </source>
</evidence>
<keyword evidence="6" id="KW-1185">Reference proteome</keyword>
<evidence type="ECO:0000256" key="2">
    <source>
        <dbReference type="ARBA" id="ARBA00023033"/>
    </source>
</evidence>
<dbReference type="InterPro" id="IPR002938">
    <property type="entry name" value="FAD-bd"/>
</dbReference>